<feature type="region of interest" description="Disordered" evidence="1">
    <location>
        <begin position="333"/>
        <end position="366"/>
    </location>
</feature>
<feature type="region of interest" description="Disordered" evidence="1">
    <location>
        <begin position="570"/>
        <end position="601"/>
    </location>
</feature>
<name>A0A6A5Y687_9PLEO</name>
<sequence length="614" mass="68281">MSIQSPNPHSEDVFHSARSSPQPDVGYAGISSLEAMGKMPRQSLRRPTKPVSYELANHSKAYLEAEQYAGGFTFLNALLTTGTSISTPAKPHHAYLPPASQICLASTLVVYPQITTKHLSREKVKGADAALRYLQSIFNTVSPLDPTLKEAFSFPDERARRRNATRYTSGNNPSIDHSNIEQLVDLAATSQSLYTRADDFWHIVGWAFNCSVTDRPRWERWKVWLEAMLSFLEIEWEARVKTSREADNADSVLTESLLWHYIASQDPTNRSNRRRVIKAIMAMGTSQSKSQYPEVWLNELVRAKSVNKNTVPEKIDIENGELGDFLDGSEDVAMDDAPGLSARPARSKRSAARNSDEKDPSLSTDDDFAFKDVDEAVARMGGNEAITLRQRLIALLAQVAQALPSHFTKLNDLFDSVVEIANPLPTIMFSLLLSTSRLPNTLQMAFSANSILPLTSGGQLPDYSLIAPLQAHLELYLLPRRATTQSYAANAKISIILEQMFMCMMDTKSLTASESLRAVVERGIQERLEVYGTARGKKTNAHEEGQAKRLMEASSDRLLGLLEVLEISQGLPPQPPKKKKQELISFSSTLSDELSSPPETDMDEFLQEIMTDSE</sequence>
<keyword evidence="3" id="KW-1185">Reference proteome</keyword>
<reference evidence="2" key="1">
    <citation type="journal article" date="2020" name="Stud. Mycol.">
        <title>101 Dothideomycetes genomes: a test case for predicting lifestyles and emergence of pathogens.</title>
        <authorList>
            <person name="Haridas S."/>
            <person name="Albert R."/>
            <person name="Binder M."/>
            <person name="Bloem J."/>
            <person name="Labutti K."/>
            <person name="Salamov A."/>
            <person name="Andreopoulos B."/>
            <person name="Baker S."/>
            <person name="Barry K."/>
            <person name="Bills G."/>
            <person name="Bluhm B."/>
            <person name="Cannon C."/>
            <person name="Castanera R."/>
            <person name="Culley D."/>
            <person name="Daum C."/>
            <person name="Ezra D."/>
            <person name="Gonzalez J."/>
            <person name="Henrissat B."/>
            <person name="Kuo A."/>
            <person name="Liang C."/>
            <person name="Lipzen A."/>
            <person name="Lutzoni F."/>
            <person name="Magnuson J."/>
            <person name="Mondo S."/>
            <person name="Nolan M."/>
            <person name="Ohm R."/>
            <person name="Pangilinan J."/>
            <person name="Park H.-J."/>
            <person name="Ramirez L."/>
            <person name="Alfaro M."/>
            <person name="Sun H."/>
            <person name="Tritt A."/>
            <person name="Yoshinaga Y."/>
            <person name="Zwiers L.-H."/>
            <person name="Turgeon B."/>
            <person name="Goodwin S."/>
            <person name="Spatafora J."/>
            <person name="Crous P."/>
            <person name="Grigoriev I."/>
        </authorList>
    </citation>
    <scope>NUCLEOTIDE SEQUENCE</scope>
    <source>
        <strain evidence="2">CBS 175.79</strain>
    </source>
</reference>
<dbReference type="AlphaFoldDB" id="A0A6A5Y687"/>
<dbReference type="Proteomes" id="UP000799778">
    <property type="component" value="Unassembled WGS sequence"/>
</dbReference>
<gene>
    <name evidence="2" type="ORF">BU24DRAFT_457091</name>
</gene>
<dbReference type="OrthoDB" id="5411773at2759"/>
<feature type="compositionally biased region" description="Low complexity" evidence="1">
    <location>
        <begin position="585"/>
        <end position="599"/>
    </location>
</feature>
<feature type="region of interest" description="Disordered" evidence="1">
    <location>
        <begin position="1"/>
        <end position="23"/>
    </location>
</feature>
<evidence type="ECO:0000313" key="2">
    <source>
        <dbReference type="EMBL" id="KAF2021075.1"/>
    </source>
</evidence>
<organism evidence="2 3">
    <name type="scientific">Aaosphaeria arxii CBS 175.79</name>
    <dbReference type="NCBI Taxonomy" id="1450172"/>
    <lineage>
        <taxon>Eukaryota</taxon>
        <taxon>Fungi</taxon>
        <taxon>Dikarya</taxon>
        <taxon>Ascomycota</taxon>
        <taxon>Pezizomycotina</taxon>
        <taxon>Dothideomycetes</taxon>
        <taxon>Pleosporomycetidae</taxon>
        <taxon>Pleosporales</taxon>
        <taxon>Pleosporales incertae sedis</taxon>
        <taxon>Aaosphaeria</taxon>
    </lineage>
</organism>
<dbReference type="RefSeq" id="XP_033389414.1">
    <property type="nucleotide sequence ID" value="XM_033531503.1"/>
</dbReference>
<dbReference type="EMBL" id="ML978066">
    <property type="protein sequence ID" value="KAF2021075.1"/>
    <property type="molecule type" value="Genomic_DNA"/>
</dbReference>
<evidence type="ECO:0000313" key="3">
    <source>
        <dbReference type="Proteomes" id="UP000799778"/>
    </source>
</evidence>
<proteinExistence type="predicted"/>
<protein>
    <submittedName>
        <fullName evidence="2">Uncharacterized protein</fullName>
    </submittedName>
</protein>
<dbReference type="GeneID" id="54288900"/>
<accession>A0A6A5Y687</accession>
<evidence type="ECO:0000256" key="1">
    <source>
        <dbReference type="SAM" id="MobiDB-lite"/>
    </source>
</evidence>